<reference evidence="3 4" key="1">
    <citation type="journal article" date="2012" name="Science">
        <title>The Paleozoic origin of enzymatic lignin decomposition reconstructed from 31 fungal genomes.</title>
        <authorList>
            <person name="Floudas D."/>
            <person name="Binder M."/>
            <person name="Riley R."/>
            <person name="Barry K."/>
            <person name="Blanchette R.A."/>
            <person name="Henrissat B."/>
            <person name="Martinez A.T."/>
            <person name="Otillar R."/>
            <person name="Spatafora J.W."/>
            <person name="Yadav J.S."/>
            <person name="Aerts A."/>
            <person name="Benoit I."/>
            <person name="Boyd A."/>
            <person name="Carlson A."/>
            <person name="Copeland A."/>
            <person name="Coutinho P.M."/>
            <person name="de Vries R.P."/>
            <person name="Ferreira P."/>
            <person name="Findley K."/>
            <person name="Foster B."/>
            <person name="Gaskell J."/>
            <person name="Glotzer D."/>
            <person name="Gorecki P."/>
            <person name="Heitman J."/>
            <person name="Hesse C."/>
            <person name="Hori C."/>
            <person name="Igarashi K."/>
            <person name="Jurgens J.A."/>
            <person name="Kallen N."/>
            <person name="Kersten P."/>
            <person name="Kohler A."/>
            <person name="Kuees U."/>
            <person name="Kumar T.K.A."/>
            <person name="Kuo A."/>
            <person name="LaButti K."/>
            <person name="Larrondo L.F."/>
            <person name="Lindquist E."/>
            <person name="Ling A."/>
            <person name="Lombard V."/>
            <person name="Lucas S."/>
            <person name="Lundell T."/>
            <person name="Martin R."/>
            <person name="McLaughlin D.J."/>
            <person name="Morgenstern I."/>
            <person name="Morin E."/>
            <person name="Murat C."/>
            <person name="Nagy L.G."/>
            <person name="Nolan M."/>
            <person name="Ohm R.A."/>
            <person name="Patyshakuliyeva A."/>
            <person name="Rokas A."/>
            <person name="Ruiz-Duenas F.J."/>
            <person name="Sabat G."/>
            <person name="Salamov A."/>
            <person name="Samejima M."/>
            <person name="Schmutz J."/>
            <person name="Slot J.C."/>
            <person name="St John F."/>
            <person name="Stenlid J."/>
            <person name="Sun H."/>
            <person name="Sun S."/>
            <person name="Syed K."/>
            <person name="Tsang A."/>
            <person name="Wiebenga A."/>
            <person name="Young D."/>
            <person name="Pisabarro A."/>
            <person name="Eastwood D.C."/>
            <person name="Martin F."/>
            <person name="Cullen D."/>
            <person name="Grigoriev I.V."/>
            <person name="Hibbett D.S."/>
        </authorList>
    </citation>
    <scope>NUCLEOTIDE SEQUENCE [LARGE SCALE GENOMIC DNA]</scope>
    <source>
        <strain evidence="3 4">ATCC 11539</strain>
    </source>
</reference>
<dbReference type="AlphaFoldDB" id="S7RM83"/>
<dbReference type="PANTHER" id="PTHR46403">
    <property type="entry name" value="TP53-REGULATED INHIBITOR OF APOPTOSIS 1"/>
    <property type="match status" value="1"/>
</dbReference>
<dbReference type="Proteomes" id="UP000030669">
    <property type="component" value="Unassembled WGS sequence"/>
</dbReference>
<dbReference type="GO" id="GO:0005758">
    <property type="term" value="C:mitochondrial intermembrane space"/>
    <property type="evidence" value="ECO:0007669"/>
    <property type="project" value="TreeGrafter"/>
</dbReference>
<evidence type="ECO:0000313" key="3">
    <source>
        <dbReference type="EMBL" id="EPQ53824.1"/>
    </source>
</evidence>
<dbReference type="RefSeq" id="XP_007867684.1">
    <property type="nucleotide sequence ID" value="XM_007869493.1"/>
</dbReference>
<dbReference type="eggNOG" id="KOG3481">
    <property type="taxonomic scope" value="Eukaryota"/>
</dbReference>
<dbReference type="STRING" id="670483.S7RM83"/>
<dbReference type="GO" id="GO:0045332">
    <property type="term" value="P:phospholipid translocation"/>
    <property type="evidence" value="ECO:0007669"/>
    <property type="project" value="TreeGrafter"/>
</dbReference>
<dbReference type="Pfam" id="PF05254">
    <property type="entry name" value="UPF0203"/>
    <property type="match status" value="1"/>
</dbReference>
<dbReference type="GO" id="GO:0005829">
    <property type="term" value="C:cytosol"/>
    <property type="evidence" value="ECO:0007669"/>
    <property type="project" value="TreeGrafter"/>
</dbReference>
<dbReference type="GO" id="GO:0005634">
    <property type="term" value="C:nucleus"/>
    <property type="evidence" value="ECO:0007669"/>
    <property type="project" value="TreeGrafter"/>
</dbReference>
<feature type="non-terminal residue" evidence="3">
    <location>
        <position position="94"/>
    </location>
</feature>
<organism evidence="3 4">
    <name type="scientific">Gloeophyllum trabeum (strain ATCC 11539 / FP-39264 / Madison 617)</name>
    <name type="common">Brown rot fungus</name>
    <dbReference type="NCBI Taxonomy" id="670483"/>
    <lineage>
        <taxon>Eukaryota</taxon>
        <taxon>Fungi</taxon>
        <taxon>Dikarya</taxon>
        <taxon>Basidiomycota</taxon>
        <taxon>Agaricomycotina</taxon>
        <taxon>Agaricomycetes</taxon>
        <taxon>Gloeophyllales</taxon>
        <taxon>Gloeophyllaceae</taxon>
        <taxon>Gloeophyllum</taxon>
    </lineage>
</organism>
<sequence>MAQSLSSECTPLKHEYDACFNAWFEGYLEPAVSSATAPSEERQAYSRRKAEEYEASCGKIWASYRECVQKAVKDRGLEELLAQAREENPLKEPP</sequence>
<name>S7RM83_GLOTA</name>
<dbReference type="KEGG" id="gtr:GLOTRDRAFT_21565"/>
<dbReference type="OrthoDB" id="19091at2759"/>
<evidence type="ECO:0000313" key="4">
    <source>
        <dbReference type="Proteomes" id="UP000030669"/>
    </source>
</evidence>
<dbReference type="GO" id="GO:1990050">
    <property type="term" value="F:phosphatidic acid transfer activity"/>
    <property type="evidence" value="ECO:0007669"/>
    <property type="project" value="TreeGrafter"/>
</dbReference>
<dbReference type="EMBL" id="KB469305">
    <property type="protein sequence ID" value="EPQ53824.1"/>
    <property type="molecule type" value="Genomic_DNA"/>
</dbReference>
<protein>
    <submittedName>
        <fullName evidence="3">Uncharacterized protein</fullName>
    </submittedName>
</protein>
<comment type="similarity">
    <text evidence="1">Belongs to the TRIAP1/MDM35 family.</text>
</comment>
<keyword evidence="2" id="KW-1015">Disulfide bond</keyword>
<evidence type="ECO:0000256" key="1">
    <source>
        <dbReference type="ARBA" id="ARBA00006196"/>
    </source>
</evidence>
<gene>
    <name evidence="3" type="ORF">GLOTRDRAFT_21565</name>
</gene>
<dbReference type="HOGENOM" id="CLU_101473_1_0_1"/>
<accession>S7RM83</accession>
<dbReference type="GeneID" id="19305047"/>
<evidence type="ECO:0000256" key="2">
    <source>
        <dbReference type="ARBA" id="ARBA00023157"/>
    </source>
</evidence>
<dbReference type="OMA" id="REYDSCF"/>
<dbReference type="PANTHER" id="PTHR46403:SF1">
    <property type="entry name" value="TP53-REGULATED INHIBITOR OF APOPTOSIS 1"/>
    <property type="match status" value="1"/>
</dbReference>
<keyword evidence="4" id="KW-1185">Reference proteome</keyword>
<proteinExistence type="inferred from homology"/>
<dbReference type="InterPro" id="IPR007918">
    <property type="entry name" value="MDM35_apoptosis"/>
</dbReference>